<feature type="region of interest" description="Disordered" evidence="1">
    <location>
        <begin position="1"/>
        <end position="46"/>
    </location>
</feature>
<gene>
    <name evidence="3" type="ORF">D5S19_31390</name>
</gene>
<comment type="caution">
    <text evidence="3">The sequence shown here is derived from an EMBL/GenBank/DDBJ whole genome shotgun (WGS) entry which is preliminary data.</text>
</comment>
<keyword evidence="3" id="KW-0378">Hydrolase</keyword>
<sequence length="319" mass="35232">MARTVLRLSRRRAHMPCPRRCARRGRRRPTPRRTAPGGSSPLPHRTAWLSLRTSGHRGRRKGGTMTALPRRLGPGLYWLGDCIKTQHAGRTYHAYNSVYIVSGEDRSVLVETGFPADLPMLGRQIDELLASGAVAPLEYLFVTHQETPHAGGLGRFLEKFPDAVAVGGVEDLDQIFPRHAERLHLVGTSAEFDLGGRSFRITPGVIRDLITTYWGFDTLTRALFPGDGFAYSHFHEEGHCGLVAEEAATLDVPAMTALFAEFALHWTRFTDVEPYLVELDRLIADLDVTLVGPTHGLPITSLPQTLPLVKRGFRAGADA</sequence>
<feature type="compositionally biased region" description="Basic residues" evidence="1">
    <location>
        <begin position="20"/>
        <end position="31"/>
    </location>
</feature>
<evidence type="ECO:0000313" key="4">
    <source>
        <dbReference type="Proteomes" id="UP000285112"/>
    </source>
</evidence>
<dbReference type="SMART" id="SM00849">
    <property type="entry name" value="Lactamase_B"/>
    <property type="match status" value="1"/>
</dbReference>
<dbReference type="EMBL" id="QZFV01000153">
    <property type="protein sequence ID" value="RJQ75929.1"/>
    <property type="molecule type" value="Genomic_DNA"/>
</dbReference>
<dbReference type="SUPFAM" id="SSF56281">
    <property type="entry name" value="Metallo-hydrolase/oxidoreductase"/>
    <property type="match status" value="1"/>
</dbReference>
<proteinExistence type="predicted"/>
<accession>A0A419HJI6</accession>
<name>A0A419HJI6_9PSEU</name>
<keyword evidence="4" id="KW-1185">Reference proteome</keyword>
<protein>
    <submittedName>
        <fullName evidence="3">MBL fold metallo-hydrolase</fullName>
    </submittedName>
</protein>
<evidence type="ECO:0000259" key="2">
    <source>
        <dbReference type="SMART" id="SM00849"/>
    </source>
</evidence>
<dbReference type="GO" id="GO:0016787">
    <property type="term" value="F:hydrolase activity"/>
    <property type="evidence" value="ECO:0007669"/>
    <property type="project" value="UniProtKB-KW"/>
</dbReference>
<dbReference type="Pfam" id="PF00753">
    <property type="entry name" value="Lactamase_B"/>
    <property type="match status" value="1"/>
</dbReference>
<dbReference type="InterPro" id="IPR001279">
    <property type="entry name" value="Metallo-B-lactamas"/>
</dbReference>
<dbReference type="InterPro" id="IPR036866">
    <property type="entry name" value="RibonucZ/Hydroxyglut_hydro"/>
</dbReference>
<dbReference type="Proteomes" id="UP000285112">
    <property type="component" value="Unassembled WGS sequence"/>
</dbReference>
<feature type="domain" description="Metallo-beta-lactamase" evidence="2">
    <location>
        <begin position="95"/>
        <end position="295"/>
    </location>
</feature>
<dbReference type="AlphaFoldDB" id="A0A419HJI6"/>
<dbReference type="Gene3D" id="3.60.15.10">
    <property type="entry name" value="Ribonuclease Z/Hydroxyacylglutathione hydrolase-like"/>
    <property type="match status" value="1"/>
</dbReference>
<organism evidence="3 4">
    <name type="scientific">Amycolatopsis panacis</name>
    <dbReference type="NCBI Taxonomy" id="2340917"/>
    <lineage>
        <taxon>Bacteria</taxon>
        <taxon>Bacillati</taxon>
        <taxon>Actinomycetota</taxon>
        <taxon>Actinomycetes</taxon>
        <taxon>Pseudonocardiales</taxon>
        <taxon>Pseudonocardiaceae</taxon>
        <taxon>Amycolatopsis</taxon>
    </lineage>
</organism>
<reference evidence="3 4" key="1">
    <citation type="submission" date="2018-09" db="EMBL/GenBank/DDBJ databases">
        <title>YIM PH 21725 draft genome.</title>
        <authorList>
            <person name="Miao C."/>
        </authorList>
    </citation>
    <scope>NUCLEOTIDE SEQUENCE [LARGE SCALE GENOMIC DNA]</scope>
    <source>
        <strain evidence="4">YIM PH21725</strain>
    </source>
</reference>
<evidence type="ECO:0000313" key="3">
    <source>
        <dbReference type="EMBL" id="RJQ75929.1"/>
    </source>
</evidence>
<evidence type="ECO:0000256" key="1">
    <source>
        <dbReference type="SAM" id="MobiDB-lite"/>
    </source>
</evidence>